<feature type="transmembrane region" description="Helical" evidence="7">
    <location>
        <begin position="181"/>
        <end position="207"/>
    </location>
</feature>
<dbReference type="OrthoDB" id="3897607at2759"/>
<proteinExistence type="inferred from homology"/>
<comment type="caution">
    <text evidence="9">The sequence shown here is derived from an EMBL/GenBank/DDBJ whole genome shotgun (WGS) entry which is preliminary data.</text>
</comment>
<dbReference type="PANTHER" id="PTHR33048:SF15">
    <property type="entry name" value="INTEGRAL MEMBRANE PROTEIN"/>
    <property type="match status" value="1"/>
</dbReference>
<protein>
    <recommendedName>
        <fullName evidence="8">Rhodopsin domain-containing protein</fullName>
    </recommendedName>
</protein>
<reference evidence="9" key="1">
    <citation type="journal article" date="2021" name="Nat. Commun.">
        <title>Genetic determinants of endophytism in the Arabidopsis root mycobiome.</title>
        <authorList>
            <person name="Mesny F."/>
            <person name="Miyauchi S."/>
            <person name="Thiergart T."/>
            <person name="Pickel B."/>
            <person name="Atanasova L."/>
            <person name="Karlsson M."/>
            <person name="Huettel B."/>
            <person name="Barry K.W."/>
            <person name="Haridas S."/>
            <person name="Chen C."/>
            <person name="Bauer D."/>
            <person name="Andreopoulos W."/>
            <person name="Pangilinan J."/>
            <person name="LaButti K."/>
            <person name="Riley R."/>
            <person name="Lipzen A."/>
            <person name="Clum A."/>
            <person name="Drula E."/>
            <person name="Henrissat B."/>
            <person name="Kohler A."/>
            <person name="Grigoriev I.V."/>
            <person name="Martin F.M."/>
            <person name="Hacquard S."/>
        </authorList>
    </citation>
    <scope>NUCLEOTIDE SEQUENCE</scope>
    <source>
        <strain evidence="9">MPI-SDFR-AT-0120</strain>
    </source>
</reference>
<keyword evidence="10" id="KW-1185">Reference proteome</keyword>
<dbReference type="AlphaFoldDB" id="A0A8K0QRN9"/>
<evidence type="ECO:0000259" key="8">
    <source>
        <dbReference type="Pfam" id="PF20684"/>
    </source>
</evidence>
<feature type="region of interest" description="Disordered" evidence="6">
    <location>
        <begin position="291"/>
        <end position="314"/>
    </location>
</feature>
<keyword evidence="3 7" id="KW-1133">Transmembrane helix</keyword>
<feature type="transmembrane region" description="Helical" evidence="7">
    <location>
        <begin position="20"/>
        <end position="41"/>
    </location>
</feature>
<evidence type="ECO:0000256" key="4">
    <source>
        <dbReference type="ARBA" id="ARBA00023136"/>
    </source>
</evidence>
<dbReference type="Pfam" id="PF20684">
    <property type="entry name" value="Fung_rhodopsin"/>
    <property type="match status" value="1"/>
</dbReference>
<keyword evidence="2 7" id="KW-0812">Transmembrane</keyword>
<evidence type="ECO:0000256" key="3">
    <source>
        <dbReference type="ARBA" id="ARBA00022989"/>
    </source>
</evidence>
<evidence type="ECO:0000256" key="5">
    <source>
        <dbReference type="ARBA" id="ARBA00038359"/>
    </source>
</evidence>
<evidence type="ECO:0000256" key="6">
    <source>
        <dbReference type="SAM" id="MobiDB-lite"/>
    </source>
</evidence>
<dbReference type="EMBL" id="JAGMVJ010000035">
    <property type="protein sequence ID" value="KAH7067185.1"/>
    <property type="molecule type" value="Genomic_DNA"/>
</dbReference>
<feature type="transmembrane region" description="Helical" evidence="7">
    <location>
        <begin position="62"/>
        <end position="86"/>
    </location>
</feature>
<evidence type="ECO:0000256" key="2">
    <source>
        <dbReference type="ARBA" id="ARBA00022692"/>
    </source>
</evidence>
<comment type="similarity">
    <text evidence="5">Belongs to the SAT4 family.</text>
</comment>
<gene>
    <name evidence="9" type="ORF">FB567DRAFT_555710</name>
</gene>
<evidence type="ECO:0000256" key="1">
    <source>
        <dbReference type="ARBA" id="ARBA00004141"/>
    </source>
</evidence>
<evidence type="ECO:0000313" key="10">
    <source>
        <dbReference type="Proteomes" id="UP000813461"/>
    </source>
</evidence>
<dbReference type="InterPro" id="IPR052337">
    <property type="entry name" value="SAT4-like"/>
</dbReference>
<organism evidence="9 10">
    <name type="scientific">Paraphoma chrysanthemicola</name>
    <dbReference type="NCBI Taxonomy" id="798071"/>
    <lineage>
        <taxon>Eukaryota</taxon>
        <taxon>Fungi</taxon>
        <taxon>Dikarya</taxon>
        <taxon>Ascomycota</taxon>
        <taxon>Pezizomycotina</taxon>
        <taxon>Dothideomycetes</taxon>
        <taxon>Pleosporomycetidae</taxon>
        <taxon>Pleosporales</taxon>
        <taxon>Pleosporineae</taxon>
        <taxon>Phaeosphaeriaceae</taxon>
        <taxon>Paraphoma</taxon>
    </lineage>
</organism>
<feature type="transmembrane region" description="Helical" evidence="7">
    <location>
        <begin position="106"/>
        <end position="128"/>
    </location>
</feature>
<feature type="transmembrane region" description="Helical" evidence="7">
    <location>
        <begin position="219"/>
        <end position="241"/>
    </location>
</feature>
<accession>A0A8K0QRN9</accession>
<evidence type="ECO:0000313" key="9">
    <source>
        <dbReference type="EMBL" id="KAH7067185.1"/>
    </source>
</evidence>
<dbReference type="InterPro" id="IPR049326">
    <property type="entry name" value="Rhodopsin_dom_fungi"/>
</dbReference>
<feature type="transmembrane region" description="Helical" evidence="7">
    <location>
        <begin position="140"/>
        <end position="161"/>
    </location>
</feature>
<dbReference type="PANTHER" id="PTHR33048">
    <property type="entry name" value="PTH11-LIKE INTEGRAL MEMBRANE PROTEIN (AFU_ORTHOLOGUE AFUA_5G11245)"/>
    <property type="match status" value="1"/>
</dbReference>
<dbReference type="GO" id="GO:0016020">
    <property type="term" value="C:membrane"/>
    <property type="evidence" value="ECO:0007669"/>
    <property type="project" value="UniProtKB-SubCell"/>
</dbReference>
<feature type="domain" description="Rhodopsin" evidence="8">
    <location>
        <begin position="46"/>
        <end position="282"/>
    </location>
</feature>
<sequence length="409" mass="44528">MDVIPPSLVDAQPPIVPEGLAKTTIIVSCFLGSLSVILVGIRLSIRAWLSRSDKRAFGLDDLFLVLALAPFISGCITGSKACYYGLGTRDVDLTPLQMIKAAKYNTYWQLSYALSIPFCKIAIATALFRITSHKIYRAILWVVVTLSCMVCIIAILSLVLLCRPWPATWNPTLGTCGDRNIILALSYAASVATIITDLTCAIIPYFVLKDLQVAARVRYSLIGVLGLGAFASLAAVVRMPYFQYYSHTTDVLYQSANVTIWSNVESGVGIVAASIPPMRRLFACLRSTMGSSGRSKGNSEGPSNFASGYGKGSQQKLDASARSGVQLESLKLGATTSASASGPYRAKVDGKGWERMDDDEVNSFSSKKHIMQNTTHCIVPEGQRLVSDYQRKSLLHIETARHRHVMLLQ</sequence>
<evidence type="ECO:0000256" key="7">
    <source>
        <dbReference type="SAM" id="Phobius"/>
    </source>
</evidence>
<name>A0A8K0QRN9_9PLEO</name>
<comment type="subcellular location">
    <subcellularLocation>
        <location evidence="1">Membrane</location>
        <topology evidence="1">Multi-pass membrane protein</topology>
    </subcellularLocation>
</comment>
<keyword evidence="4 7" id="KW-0472">Membrane</keyword>
<dbReference type="Proteomes" id="UP000813461">
    <property type="component" value="Unassembled WGS sequence"/>
</dbReference>